<dbReference type="AlphaFoldDB" id="A0A6L2KBQ1"/>
<protein>
    <submittedName>
        <fullName evidence="1">Uncharacterized protein</fullName>
    </submittedName>
</protein>
<comment type="caution">
    <text evidence="1">The sequence shown here is derived from an EMBL/GenBank/DDBJ whole genome shotgun (WGS) entry which is preliminary data.</text>
</comment>
<sequence>MISGSGSGSGLVVGFHNLTYVPSGTHYITYQKKEIVARKKLSFVRMVSKALGGNTRELDSIWKETGQDCNFTRSGFKDARTVPGDGVAIPSDTVRTYKRRRQELCDGVRT</sequence>
<dbReference type="EMBL" id="BKCJ010002191">
    <property type="protein sequence ID" value="GEU46891.1"/>
    <property type="molecule type" value="Genomic_DNA"/>
</dbReference>
<accession>A0A6L2KBQ1</accession>
<evidence type="ECO:0000313" key="1">
    <source>
        <dbReference type="EMBL" id="GEU46891.1"/>
    </source>
</evidence>
<reference evidence="1" key="1">
    <citation type="journal article" date="2019" name="Sci. Rep.">
        <title>Draft genome of Tanacetum cinerariifolium, the natural source of mosquito coil.</title>
        <authorList>
            <person name="Yamashiro T."/>
            <person name="Shiraishi A."/>
            <person name="Satake H."/>
            <person name="Nakayama K."/>
        </authorList>
    </citation>
    <scope>NUCLEOTIDE SEQUENCE</scope>
</reference>
<gene>
    <name evidence="1" type="ORF">Tci_018869</name>
</gene>
<name>A0A6L2KBQ1_TANCI</name>
<proteinExistence type="predicted"/>
<organism evidence="1">
    <name type="scientific">Tanacetum cinerariifolium</name>
    <name type="common">Dalmatian daisy</name>
    <name type="synonym">Chrysanthemum cinerariifolium</name>
    <dbReference type="NCBI Taxonomy" id="118510"/>
    <lineage>
        <taxon>Eukaryota</taxon>
        <taxon>Viridiplantae</taxon>
        <taxon>Streptophyta</taxon>
        <taxon>Embryophyta</taxon>
        <taxon>Tracheophyta</taxon>
        <taxon>Spermatophyta</taxon>
        <taxon>Magnoliopsida</taxon>
        <taxon>eudicotyledons</taxon>
        <taxon>Gunneridae</taxon>
        <taxon>Pentapetalae</taxon>
        <taxon>asterids</taxon>
        <taxon>campanulids</taxon>
        <taxon>Asterales</taxon>
        <taxon>Asteraceae</taxon>
        <taxon>Asteroideae</taxon>
        <taxon>Anthemideae</taxon>
        <taxon>Anthemidinae</taxon>
        <taxon>Tanacetum</taxon>
    </lineage>
</organism>